<protein>
    <submittedName>
        <fullName evidence="2">Uncharacterized protein</fullName>
    </submittedName>
</protein>
<gene>
    <name evidence="2" type="ORF">XA68_17724</name>
</gene>
<dbReference type="Pfam" id="PF12396">
    <property type="entry name" value="DUF3659"/>
    <property type="match status" value="1"/>
</dbReference>
<feature type="compositionally biased region" description="Low complexity" evidence="1">
    <location>
        <begin position="159"/>
        <end position="178"/>
    </location>
</feature>
<dbReference type="STRING" id="268505.A0A2A9P4E0"/>
<dbReference type="AlphaFoldDB" id="A0A2A9P4E0"/>
<dbReference type="OrthoDB" id="3946749at2759"/>
<name>A0A2A9P4E0_OPHUN</name>
<reference evidence="2 3" key="2">
    <citation type="journal article" date="2017" name="Sci. Rep.">
        <title>Ant-infecting Ophiocordyceps genomes reveal a high diversity of potential behavioral manipulation genes and a possible major role for enterotoxins.</title>
        <authorList>
            <person name="de Bekker C."/>
            <person name="Ohm R.A."/>
            <person name="Evans H.C."/>
            <person name="Brachmann A."/>
            <person name="Hughes D.P."/>
        </authorList>
    </citation>
    <scope>NUCLEOTIDE SEQUENCE [LARGE SCALE GENOMIC DNA]</scope>
    <source>
        <strain evidence="2 3">SC16a</strain>
    </source>
</reference>
<proteinExistence type="predicted"/>
<feature type="compositionally biased region" description="Pro residues" evidence="1">
    <location>
        <begin position="40"/>
        <end position="50"/>
    </location>
</feature>
<feature type="region of interest" description="Disordered" evidence="1">
    <location>
        <begin position="1"/>
        <end position="52"/>
    </location>
</feature>
<dbReference type="Proteomes" id="UP000037136">
    <property type="component" value="Unassembled WGS sequence"/>
</dbReference>
<reference evidence="2 3" key="1">
    <citation type="journal article" date="2015" name="BMC Genomics">
        <title>Gene expression during zombie ant biting behavior reflects the complexity underlying fungal parasitic behavioral manipulation.</title>
        <authorList>
            <person name="de Bekker C."/>
            <person name="Ohm R.A."/>
            <person name="Loreto R.G."/>
            <person name="Sebastian A."/>
            <person name="Albert I."/>
            <person name="Merrow M."/>
            <person name="Brachmann A."/>
            <person name="Hughes D.P."/>
        </authorList>
    </citation>
    <scope>NUCLEOTIDE SEQUENCE [LARGE SCALE GENOMIC DNA]</scope>
    <source>
        <strain evidence="2 3">SC16a</strain>
    </source>
</reference>
<evidence type="ECO:0000256" key="1">
    <source>
        <dbReference type="SAM" id="MobiDB-lite"/>
    </source>
</evidence>
<accession>A0A2A9P4E0</accession>
<dbReference type="EMBL" id="LAZP02000791">
    <property type="protein sequence ID" value="PFH55726.1"/>
    <property type="molecule type" value="Genomic_DNA"/>
</dbReference>
<organism evidence="2 3">
    <name type="scientific">Ophiocordyceps unilateralis</name>
    <name type="common">Zombie-ant fungus</name>
    <name type="synonym">Torrubia unilateralis</name>
    <dbReference type="NCBI Taxonomy" id="268505"/>
    <lineage>
        <taxon>Eukaryota</taxon>
        <taxon>Fungi</taxon>
        <taxon>Dikarya</taxon>
        <taxon>Ascomycota</taxon>
        <taxon>Pezizomycotina</taxon>
        <taxon>Sordariomycetes</taxon>
        <taxon>Hypocreomycetidae</taxon>
        <taxon>Hypocreales</taxon>
        <taxon>Ophiocordycipitaceae</taxon>
        <taxon>Ophiocordyceps</taxon>
    </lineage>
</organism>
<keyword evidence="3" id="KW-1185">Reference proteome</keyword>
<dbReference type="InterPro" id="IPR022124">
    <property type="entry name" value="DUF3659"/>
</dbReference>
<feature type="region of interest" description="Disordered" evidence="1">
    <location>
        <begin position="143"/>
        <end position="191"/>
    </location>
</feature>
<evidence type="ECO:0000313" key="2">
    <source>
        <dbReference type="EMBL" id="PFH55726.1"/>
    </source>
</evidence>
<comment type="caution">
    <text evidence="2">The sequence shown here is derived from an EMBL/GenBank/DDBJ whole genome shotgun (WGS) entry which is preliminary data.</text>
</comment>
<evidence type="ECO:0000313" key="3">
    <source>
        <dbReference type="Proteomes" id="UP000037136"/>
    </source>
</evidence>
<sequence>MNTASSPSSSPPSPPPSTAGGKPNGDGSSPARADDDDTSSPPPPTPPIPEPQQAVRGLEGGIVDELGNVVNRQGAVIGRVQGDLPAMVGRPVVAGGCILDVHGRPAGYVQESFVGNRRRLGSGLCVDDTGTIYDADGQPVGTLNLKQAASPSGPGPGLGSTSETASAGPGPGSASAGSKARPQHAPSPSEVCLDIKSTHDGIQLIIKIPTVFNGGAPVDNPST</sequence>